<name>A0A7W4WHA2_9GAMM</name>
<keyword evidence="8" id="KW-1185">Reference proteome</keyword>
<dbReference type="Gene3D" id="1.10.760.10">
    <property type="entry name" value="Cytochrome c-like domain"/>
    <property type="match status" value="1"/>
</dbReference>
<keyword evidence="1" id="KW-0349">Heme</keyword>
<evidence type="ECO:0000256" key="1">
    <source>
        <dbReference type="ARBA" id="ARBA00022617"/>
    </source>
</evidence>
<feature type="domain" description="Glucose/Sorbosone dehydrogenase" evidence="5">
    <location>
        <begin position="314"/>
        <end position="627"/>
    </location>
</feature>
<dbReference type="PANTHER" id="PTHR19328:SF75">
    <property type="entry name" value="ALDOSE SUGAR DEHYDROGENASE YLII"/>
    <property type="match status" value="1"/>
</dbReference>
<evidence type="ECO:0000256" key="4">
    <source>
        <dbReference type="SAM" id="MobiDB-lite"/>
    </source>
</evidence>
<evidence type="ECO:0000256" key="2">
    <source>
        <dbReference type="ARBA" id="ARBA00022723"/>
    </source>
</evidence>
<dbReference type="InterPro" id="IPR009056">
    <property type="entry name" value="Cyt_c-like_dom"/>
</dbReference>
<dbReference type="InterPro" id="IPR036909">
    <property type="entry name" value="Cyt_c-like_dom_sf"/>
</dbReference>
<evidence type="ECO:0000259" key="6">
    <source>
        <dbReference type="Pfam" id="PF13442"/>
    </source>
</evidence>
<dbReference type="Pfam" id="PF07995">
    <property type="entry name" value="GSDH"/>
    <property type="match status" value="1"/>
</dbReference>
<dbReference type="Proteomes" id="UP000535937">
    <property type="component" value="Unassembled WGS sequence"/>
</dbReference>
<dbReference type="InterPro" id="IPR011041">
    <property type="entry name" value="Quinoprot_gluc/sorb_DH_b-prop"/>
</dbReference>
<proteinExistence type="predicted"/>
<keyword evidence="2" id="KW-0479">Metal-binding</keyword>
<dbReference type="InterPro" id="IPR012938">
    <property type="entry name" value="Glc/Sorbosone_DH"/>
</dbReference>
<gene>
    <name evidence="7" type="ORF">FHS09_004549</name>
</gene>
<dbReference type="PANTHER" id="PTHR19328">
    <property type="entry name" value="HEDGEHOG-INTERACTING PROTEIN"/>
    <property type="match status" value="1"/>
</dbReference>
<dbReference type="Pfam" id="PF13442">
    <property type="entry name" value="Cytochrome_CBB3"/>
    <property type="match status" value="1"/>
</dbReference>
<evidence type="ECO:0000259" key="5">
    <source>
        <dbReference type="Pfam" id="PF07995"/>
    </source>
</evidence>
<keyword evidence="3" id="KW-0408">Iron</keyword>
<dbReference type="RefSeq" id="WP_183464066.1">
    <property type="nucleotide sequence ID" value="NZ_JACHWZ010000050.1"/>
</dbReference>
<dbReference type="AlphaFoldDB" id="A0A7W4WHA2"/>
<organism evidence="7 8">
    <name type="scientific">Microbulbifer rhizosphaerae</name>
    <dbReference type="NCBI Taxonomy" id="1562603"/>
    <lineage>
        <taxon>Bacteria</taxon>
        <taxon>Pseudomonadati</taxon>
        <taxon>Pseudomonadota</taxon>
        <taxon>Gammaproteobacteria</taxon>
        <taxon>Cellvibrionales</taxon>
        <taxon>Microbulbiferaceae</taxon>
        <taxon>Microbulbifer</taxon>
    </lineage>
</organism>
<comment type="caution">
    <text evidence="7">The sequence shown here is derived from an EMBL/GenBank/DDBJ whole genome shotgun (WGS) entry which is preliminary data.</text>
</comment>
<dbReference type="InterPro" id="IPR008979">
    <property type="entry name" value="Galactose-bd-like_sf"/>
</dbReference>
<dbReference type="SUPFAM" id="SSF49785">
    <property type="entry name" value="Galactose-binding domain-like"/>
    <property type="match status" value="1"/>
</dbReference>
<dbReference type="InterPro" id="IPR011042">
    <property type="entry name" value="6-blade_b-propeller_TolB-like"/>
</dbReference>
<evidence type="ECO:0000313" key="7">
    <source>
        <dbReference type="EMBL" id="MBB3063683.1"/>
    </source>
</evidence>
<sequence>MGRLFFYSLFYKLAQFATGTLWRQINRQTDNKKPMKYPTLAISLAGLALATLPLQGTAANAAENLYRDNCAGCHGGEPPAVPAGQAARTIREGLADRGMPAFGAQLSDGDIRALAELLDARSRAQSSPSAPGPLTGTAIPAQNLNPEQSSGYQLVNSEADPDLRYVGYFNTGSSLCYDDIDLSGVRSVELEYANGNLDPGRFALIAHTGNGEPVHLGEGTTAVTGGWENFRSLRVGLSQQLEGPHQLCFGGVAGSGIFNLHSFTPSGQPGRNEGITQRFDLTPRGLSLRIASDALSAGGHRFRLEPVASAPGELWDMDFLPDGTAIATQKEGRLWLFKNGERRGPVSGIPAVKYEGQGGLLGVTVHPDYAENGWIYLTYAGAGDSGAMTTVVRGRLKGLRWVDQEKIYTAPDRFYTGTSHHFGSRLVVRDGYIYFSVGDRGHRDGAQETGDPRGKIHRLHDDGRIPEDNPFAAAGGAAASVWSYGHRNPQGVALQPGTDAVWAVEHGPRGGDEVNLIQRGRNYGWPLITFGINYDGTTISEYNQREGMESPKHHWTPSIAVSGIDFYTGDQFPSWRNHLLAASLAAQQLHLLRIDSDKVTDDQILLDGTGRIRGIRGGPDGYPYLLIGRDIFRLEPVEG</sequence>
<dbReference type="Gene3D" id="2.120.10.30">
    <property type="entry name" value="TolB, C-terminal domain"/>
    <property type="match status" value="1"/>
</dbReference>
<dbReference type="GO" id="GO:0020037">
    <property type="term" value="F:heme binding"/>
    <property type="evidence" value="ECO:0007669"/>
    <property type="project" value="InterPro"/>
</dbReference>
<dbReference type="GO" id="GO:0009055">
    <property type="term" value="F:electron transfer activity"/>
    <property type="evidence" value="ECO:0007669"/>
    <property type="project" value="InterPro"/>
</dbReference>
<evidence type="ECO:0000313" key="8">
    <source>
        <dbReference type="Proteomes" id="UP000535937"/>
    </source>
</evidence>
<reference evidence="7 8" key="1">
    <citation type="submission" date="2020-08" db="EMBL/GenBank/DDBJ databases">
        <title>Genomic Encyclopedia of Type Strains, Phase III (KMG-III): the genomes of soil and plant-associated and newly described type strains.</title>
        <authorList>
            <person name="Whitman W."/>
        </authorList>
    </citation>
    <scope>NUCLEOTIDE SEQUENCE [LARGE SCALE GENOMIC DNA]</scope>
    <source>
        <strain evidence="7 8">CECT 8799</strain>
    </source>
</reference>
<dbReference type="EMBL" id="JACHWZ010000050">
    <property type="protein sequence ID" value="MBB3063683.1"/>
    <property type="molecule type" value="Genomic_DNA"/>
</dbReference>
<evidence type="ECO:0000256" key="3">
    <source>
        <dbReference type="ARBA" id="ARBA00023004"/>
    </source>
</evidence>
<dbReference type="Gene3D" id="2.60.120.260">
    <property type="entry name" value="Galactose-binding domain-like"/>
    <property type="match status" value="1"/>
</dbReference>
<feature type="domain" description="Cytochrome c" evidence="6">
    <location>
        <begin position="58"/>
        <end position="116"/>
    </location>
</feature>
<protein>
    <submittedName>
        <fullName evidence="7">Glucose/arabinose dehydrogenase/cytochrome c553</fullName>
    </submittedName>
</protein>
<accession>A0A7W4WHA2</accession>
<feature type="region of interest" description="Disordered" evidence="4">
    <location>
        <begin position="122"/>
        <end position="149"/>
    </location>
</feature>
<dbReference type="SUPFAM" id="SSF50952">
    <property type="entry name" value="Soluble quinoprotein glucose dehydrogenase"/>
    <property type="match status" value="1"/>
</dbReference>
<dbReference type="GO" id="GO:0046872">
    <property type="term" value="F:metal ion binding"/>
    <property type="evidence" value="ECO:0007669"/>
    <property type="project" value="UniProtKB-KW"/>
</dbReference>
<dbReference type="SUPFAM" id="SSF46626">
    <property type="entry name" value="Cytochrome c"/>
    <property type="match status" value="1"/>
</dbReference>
<feature type="compositionally biased region" description="Polar residues" evidence="4">
    <location>
        <begin position="140"/>
        <end position="149"/>
    </location>
</feature>